<dbReference type="PANTHER" id="PTHR10796">
    <property type="entry name" value="PATCHED-RELATED"/>
    <property type="match status" value="1"/>
</dbReference>
<dbReference type="InterPro" id="IPR051697">
    <property type="entry name" value="Patched_domain-protein"/>
</dbReference>
<evidence type="ECO:0000313" key="5">
    <source>
        <dbReference type="EMBL" id="CAE7241261.1"/>
    </source>
</evidence>
<keyword evidence="2" id="KW-0472">Membrane</keyword>
<reference evidence="5" key="1">
    <citation type="submission" date="2021-02" db="EMBL/GenBank/DDBJ databases">
        <authorList>
            <person name="Dougan E. K."/>
            <person name="Rhodes N."/>
            <person name="Thang M."/>
            <person name="Chan C."/>
        </authorList>
    </citation>
    <scope>NUCLEOTIDE SEQUENCE</scope>
</reference>
<proteinExistence type="inferred from homology"/>
<dbReference type="Gene3D" id="1.20.1640.10">
    <property type="entry name" value="Multidrug efflux transporter AcrB transmembrane domain"/>
    <property type="match status" value="2"/>
</dbReference>
<feature type="non-terminal residue" evidence="5">
    <location>
        <position position="1"/>
    </location>
</feature>
<gene>
    <name evidence="5" type="primary">Ptchd3</name>
    <name evidence="5" type="ORF">SNEC2469_LOCUS4376</name>
</gene>
<feature type="transmembrane region" description="Helical" evidence="2">
    <location>
        <begin position="736"/>
        <end position="758"/>
    </location>
</feature>
<organism evidence="5 6">
    <name type="scientific">Symbiodinium necroappetens</name>
    <dbReference type="NCBI Taxonomy" id="1628268"/>
    <lineage>
        <taxon>Eukaryota</taxon>
        <taxon>Sar</taxon>
        <taxon>Alveolata</taxon>
        <taxon>Dinophyceae</taxon>
        <taxon>Suessiales</taxon>
        <taxon>Symbiodiniaceae</taxon>
        <taxon>Symbiodinium</taxon>
    </lineage>
</organism>
<feature type="transmembrane region" description="Helical" evidence="2">
    <location>
        <begin position="712"/>
        <end position="730"/>
    </location>
</feature>
<keyword evidence="2" id="KW-1133">Transmembrane helix</keyword>
<dbReference type="OrthoDB" id="6510177at2759"/>
<dbReference type="InterPro" id="IPR053958">
    <property type="entry name" value="HMGCR/SNAP/NPC1-like_SSD"/>
</dbReference>
<dbReference type="AlphaFoldDB" id="A0A812L909"/>
<feature type="domain" description="SSD" evidence="4">
    <location>
        <begin position="420"/>
        <end position="539"/>
    </location>
</feature>
<dbReference type="GO" id="GO:0016020">
    <property type="term" value="C:membrane"/>
    <property type="evidence" value="ECO:0007669"/>
    <property type="project" value="TreeGrafter"/>
</dbReference>
<dbReference type="SUPFAM" id="SSF82866">
    <property type="entry name" value="Multidrug efflux transporter AcrB transmembrane domain"/>
    <property type="match status" value="2"/>
</dbReference>
<dbReference type="InterPro" id="IPR000731">
    <property type="entry name" value="SSD"/>
</dbReference>
<comment type="similarity">
    <text evidence="1">Belongs to the patched family.</text>
</comment>
<feature type="transmembrane region" description="Helical" evidence="2">
    <location>
        <begin position="765"/>
        <end position="785"/>
    </location>
</feature>
<keyword evidence="6" id="KW-1185">Reference proteome</keyword>
<sequence length="866" mass="95271">MFVMTILPFLLLGPSALVTFFTFSCATRRTDPASMTVIERVLESFFEKVGRVVGTHPIKSLVGSVLFVVACGGGFSMLTNETRPEKQWVPTGAIALEHNDYVLQTYPSNSRFNLFSVTCNDVDTENCNIFDPKYLQRFHEINEKILNITIDGDEIVADLDEQHKRSEGDNRPWTQYAGDWTFNGRPENVNGSVVFQGRKCFAFGPFCGRQSILDVFRSDDHIISTLTADNVKLAVNEWEDQENFCPLTIANANSPCFDTNCQRYDTTAERNACRVLARTYCDQECPTRTFLSSTGEEVTVAISMANCHDRGCITLGSFESANNSNTQLNTDPNATGEAPESAFEFQPTKIRTMVGGLQLDANQKYTGGKYLSGFFALNKAELYCPTAGVSDPVADEWERRALCFMGVNADTRAEPKLDCLTIASTLGLMGYFGVPNGNLNNNLYFLLLGLGVDDAFVLSSEFLRHSREDSGKSIPDRIAATARTGGISVLITSATDALAFLVGATTVLPALGWFCTYAGVSIVLCYTYQLTVFLPCLALNARRIESNRIDCCCCCRVPERSIEDVAVDSWYEEFMEWAVDPSQAVTASAVFTPSRTDPDATFQDSSAFYTALYTWYRGTTGSRYRGSMIWASSACNLDGSSEVIPSGCMITEGLRAHRFNAELSLAATNLGTNRYTTMESMRAKCNELYPGSFPYSFDFLYWEEVGVIDTELVRNLAICGGVILVVIFALVPAPRIAIWVVLCVALSIVDTLGFMYFWDVTISGVSTIYLLICVGLAVDYAAHIAHMFKESLGSPRERAIAAIERIGPCTFNAVTSTLLAVVVVGFSDSYVFRIFFKVLFLVVTIAGAHGLWLLPAILSLLGGSKE</sequence>
<dbReference type="Pfam" id="PF12349">
    <property type="entry name" value="Sterol-sensing"/>
    <property type="match status" value="1"/>
</dbReference>
<evidence type="ECO:0000256" key="1">
    <source>
        <dbReference type="ARBA" id="ARBA00005585"/>
    </source>
</evidence>
<comment type="caution">
    <text evidence="5">The sequence shown here is derived from an EMBL/GenBank/DDBJ whole genome shotgun (WGS) entry which is preliminary data.</text>
</comment>
<dbReference type="Proteomes" id="UP000601435">
    <property type="component" value="Unassembled WGS sequence"/>
</dbReference>
<evidence type="ECO:0000256" key="3">
    <source>
        <dbReference type="SAM" id="SignalP"/>
    </source>
</evidence>
<dbReference type="PANTHER" id="PTHR10796:SF92">
    <property type="entry name" value="PATCHED-RELATED, ISOFORM A"/>
    <property type="match status" value="1"/>
</dbReference>
<evidence type="ECO:0000256" key="2">
    <source>
        <dbReference type="SAM" id="Phobius"/>
    </source>
</evidence>
<feature type="transmembrane region" description="Helical" evidence="2">
    <location>
        <begin position="510"/>
        <end position="539"/>
    </location>
</feature>
<feature type="chain" id="PRO_5033032112" evidence="3">
    <location>
        <begin position="27"/>
        <end position="866"/>
    </location>
</feature>
<keyword evidence="2" id="KW-0812">Transmembrane</keyword>
<accession>A0A812L909</accession>
<protein>
    <submittedName>
        <fullName evidence="5">Ptchd3 protein</fullName>
    </submittedName>
</protein>
<name>A0A812L909_9DINO</name>
<dbReference type="PROSITE" id="PS50156">
    <property type="entry name" value="SSD"/>
    <property type="match status" value="1"/>
</dbReference>
<feature type="transmembrane region" description="Helical" evidence="2">
    <location>
        <begin position="484"/>
        <end position="504"/>
    </location>
</feature>
<evidence type="ECO:0000313" key="6">
    <source>
        <dbReference type="Proteomes" id="UP000601435"/>
    </source>
</evidence>
<feature type="transmembrane region" description="Helical" evidence="2">
    <location>
        <begin position="838"/>
        <end position="861"/>
    </location>
</feature>
<keyword evidence="3" id="KW-0732">Signal</keyword>
<dbReference type="EMBL" id="CAJNJA010008870">
    <property type="protein sequence ID" value="CAE7241261.1"/>
    <property type="molecule type" value="Genomic_DNA"/>
</dbReference>
<feature type="signal peptide" evidence="3">
    <location>
        <begin position="1"/>
        <end position="26"/>
    </location>
</feature>
<feature type="transmembrane region" description="Helical" evidence="2">
    <location>
        <begin position="805"/>
        <end position="826"/>
    </location>
</feature>
<evidence type="ECO:0000259" key="4">
    <source>
        <dbReference type="PROSITE" id="PS50156"/>
    </source>
</evidence>